<dbReference type="GO" id="GO:0036121">
    <property type="term" value="F:double-stranded DNA helicase activity"/>
    <property type="evidence" value="ECO:0007669"/>
    <property type="project" value="TreeGrafter"/>
</dbReference>
<dbReference type="PANTHER" id="PTHR47396">
    <property type="entry name" value="TYPE I RESTRICTION ENZYME ECOKI R PROTEIN"/>
    <property type="match status" value="1"/>
</dbReference>
<evidence type="ECO:0000256" key="2">
    <source>
        <dbReference type="SAM" id="MobiDB-lite"/>
    </source>
</evidence>
<accession>A0A165HVY1</accession>
<dbReference type="CDD" id="cd18799">
    <property type="entry name" value="SF2_C_EcoAI-like"/>
    <property type="match status" value="1"/>
</dbReference>
<dbReference type="GO" id="GO:0005759">
    <property type="term" value="C:mitochondrial matrix"/>
    <property type="evidence" value="ECO:0007669"/>
    <property type="project" value="TreeGrafter"/>
</dbReference>
<proteinExistence type="predicted"/>
<dbReference type="GO" id="GO:0070125">
    <property type="term" value="P:mitochondrial translational elongation"/>
    <property type="evidence" value="ECO:0007669"/>
    <property type="project" value="TreeGrafter"/>
</dbReference>
<keyword evidence="6" id="KW-1185">Reference proteome</keyword>
<dbReference type="Gene3D" id="3.40.50.300">
    <property type="entry name" value="P-loop containing nucleotide triphosphate hydrolases"/>
    <property type="match status" value="2"/>
</dbReference>
<name>A0A165HVY1_9BASI</name>
<keyword evidence="1" id="KW-0347">Helicase</keyword>
<evidence type="ECO:0000259" key="3">
    <source>
        <dbReference type="PROSITE" id="PS51192"/>
    </source>
</evidence>
<dbReference type="SMART" id="SM00487">
    <property type="entry name" value="DEXDc"/>
    <property type="match status" value="1"/>
</dbReference>
<keyword evidence="5" id="KW-0378">Hydrolase</keyword>
<dbReference type="PANTHER" id="PTHR47396:SF1">
    <property type="entry name" value="ATP-DEPENDENT HELICASE IRC3-RELATED"/>
    <property type="match status" value="1"/>
</dbReference>
<dbReference type="GO" id="GO:0061749">
    <property type="term" value="F:forked DNA-dependent helicase activity"/>
    <property type="evidence" value="ECO:0007669"/>
    <property type="project" value="TreeGrafter"/>
</dbReference>
<protein>
    <submittedName>
        <fullName evidence="5">p-loop containing nucleoside triphosphate hydrolase protein</fullName>
    </submittedName>
</protein>
<sequence length="741" mass="82919">MRPYQETCVQSCLDALAAGYTRIGVSSPTGSGKTTIFLSLISRLSPPEARPDATRALVIVSSVELVDQTAKAAAAMFPDLLVEVEQGRREATGTADLTIATYQSLNTSSRLEKFDASRMKAVIVDEAHHTAAPTYRHILSHFDPIVAADLASRQRREPEVKPVEDTVELSPAREEQQSSKVPIIGFSATFSRHDGLALGKVFQRIVYHRDFLEMIREQWLCDVRFTMVKANLNLRKVKVSSTTGDFKATSLAHVVNAQSINNLVVKTWLHRASDRKSTLVFCVDIQHVIDLTNTFRKKGIDARFLHSKMLSSERRGLVSDFRESKFPVLVNCSILVEGADMPNTDCVMLCRPTRSRNLFTQMIGRGMRLSPLTNKKDCRVIDFVDSIEGVHGVVGIPTLFGLDPDHIVDDASLEQMEEEVALEKEVEQEAAFKGPEPSSVTYIDYDDPFELEHDSSTGSPTIYQLSPFAWVACPQGVYVLECLWKGWITIAPRGNDFEGSFTPTLTQWHSGSLTEWHSGHKNPDRVSTPYGRKQSIFTAEDLPAALRAAETYAVKNVSKELPPLALLRSAKWRHEPASSLQISFIRKRLKNTIANLQRLNPYGETNADEWRNDPASSTQITLIRKRMKNTIADLQRLKPYGETNADLESHEDQFSNLTKGQAAHIITRLRHGAQAYYENKIASKPTIRVLKQRRKTELRASRGVVQVGPLDGQPVLRLCSEFVRGDEDGTMALESENTSWK</sequence>
<dbReference type="GO" id="GO:0000403">
    <property type="term" value="F:Y-form DNA binding"/>
    <property type="evidence" value="ECO:0007669"/>
    <property type="project" value="TreeGrafter"/>
</dbReference>
<dbReference type="Proteomes" id="UP000076842">
    <property type="component" value="Unassembled WGS sequence"/>
</dbReference>
<dbReference type="GO" id="GO:0016787">
    <property type="term" value="F:hydrolase activity"/>
    <property type="evidence" value="ECO:0007669"/>
    <property type="project" value="UniProtKB-KW"/>
</dbReference>
<keyword evidence="1" id="KW-0547">Nucleotide-binding</keyword>
<dbReference type="PROSITE" id="PS51194">
    <property type="entry name" value="HELICASE_CTER"/>
    <property type="match status" value="1"/>
</dbReference>
<feature type="region of interest" description="Disordered" evidence="2">
    <location>
        <begin position="153"/>
        <end position="174"/>
    </location>
</feature>
<reference evidence="5 6" key="1">
    <citation type="journal article" date="2016" name="Mol. Biol. Evol.">
        <title>Comparative Genomics of Early-Diverging Mushroom-Forming Fungi Provides Insights into the Origins of Lignocellulose Decay Capabilities.</title>
        <authorList>
            <person name="Nagy L.G."/>
            <person name="Riley R."/>
            <person name="Tritt A."/>
            <person name="Adam C."/>
            <person name="Daum C."/>
            <person name="Floudas D."/>
            <person name="Sun H."/>
            <person name="Yadav J.S."/>
            <person name="Pangilinan J."/>
            <person name="Larsson K.H."/>
            <person name="Matsuura K."/>
            <person name="Barry K."/>
            <person name="Labutti K."/>
            <person name="Kuo R."/>
            <person name="Ohm R.A."/>
            <person name="Bhattacharya S.S."/>
            <person name="Shirouzu T."/>
            <person name="Yoshinaga Y."/>
            <person name="Martin F.M."/>
            <person name="Grigoriev I.V."/>
            <person name="Hibbett D.S."/>
        </authorList>
    </citation>
    <scope>NUCLEOTIDE SEQUENCE [LARGE SCALE GENOMIC DNA]</scope>
    <source>
        <strain evidence="5 6">HHB12733</strain>
    </source>
</reference>
<dbReference type="InterPro" id="IPR027417">
    <property type="entry name" value="P-loop_NTPase"/>
</dbReference>
<feature type="compositionally biased region" description="Basic and acidic residues" evidence="2">
    <location>
        <begin position="153"/>
        <end position="164"/>
    </location>
</feature>
<dbReference type="AlphaFoldDB" id="A0A165HVY1"/>
<dbReference type="InterPro" id="IPR006935">
    <property type="entry name" value="Helicase/UvrB_N"/>
</dbReference>
<feature type="domain" description="Helicase C-terminal" evidence="4">
    <location>
        <begin position="264"/>
        <end position="438"/>
    </location>
</feature>
<dbReference type="PROSITE" id="PS51192">
    <property type="entry name" value="HELICASE_ATP_BIND_1"/>
    <property type="match status" value="1"/>
</dbReference>
<evidence type="ECO:0000259" key="4">
    <source>
        <dbReference type="PROSITE" id="PS51194"/>
    </source>
</evidence>
<dbReference type="STRING" id="1353952.A0A165HVY1"/>
<dbReference type="SUPFAM" id="SSF52540">
    <property type="entry name" value="P-loop containing nucleoside triphosphate hydrolases"/>
    <property type="match status" value="1"/>
</dbReference>
<evidence type="ECO:0000256" key="1">
    <source>
        <dbReference type="ARBA" id="ARBA00022806"/>
    </source>
</evidence>
<dbReference type="OrthoDB" id="270584at2759"/>
<dbReference type="FunCoup" id="A0A165HVY1">
    <property type="interactions" value="10"/>
</dbReference>
<dbReference type="InParanoid" id="A0A165HVY1"/>
<dbReference type="InterPro" id="IPR014001">
    <property type="entry name" value="Helicase_ATP-bd"/>
</dbReference>
<dbReference type="SMART" id="SM00490">
    <property type="entry name" value="HELICc"/>
    <property type="match status" value="1"/>
</dbReference>
<dbReference type="Pfam" id="PF00271">
    <property type="entry name" value="Helicase_C"/>
    <property type="match status" value="1"/>
</dbReference>
<dbReference type="GO" id="GO:0032042">
    <property type="term" value="P:mitochondrial DNA metabolic process"/>
    <property type="evidence" value="ECO:0007669"/>
    <property type="project" value="TreeGrafter"/>
</dbReference>
<dbReference type="InterPro" id="IPR050742">
    <property type="entry name" value="Helicase_Restrict-Modif_Enz"/>
</dbReference>
<dbReference type="GO" id="GO:0005524">
    <property type="term" value="F:ATP binding"/>
    <property type="evidence" value="ECO:0007669"/>
    <property type="project" value="InterPro"/>
</dbReference>
<evidence type="ECO:0000313" key="5">
    <source>
        <dbReference type="EMBL" id="KZT59816.1"/>
    </source>
</evidence>
<gene>
    <name evidence="5" type="ORF">CALCODRAFT_493337</name>
</gene>
<keyword evidence="1" id="KW-0067">ATP-binding</keyword>
<dbReference type="EMBL" id="KV423937">
    <property type="protein sequence ID" value="KZT59816.1"/>
    <property type="molecule type" value="Genomic_DNA"/>
</dbReference>
<dbReference type="Pfam" id="PF04851">
    <property type="entry name" value="ResIII"/>
    <property type="match status" value="1"/>
</dbReference>
<feature type="domain" description="Helicase ATP-binding" evidence="3">
    <location>
        <begin position="14"/>
        <end position="208"/>
    </location>
</feature>
<organism evidence="5 6">
    <name type="scientific">Calocera cornea HHB12733</name>
    <dbReference type="NCBI Taxonomy" id="1353952"/>
    <lineage>
        <taxon>Eukaryota</taxon>
        <taxon>Fungi</taxon>
        <taxon>Dikarya</taxon>
        <taxon>Basidiomycota</taxon>
        <taxon>Agaricomycotina</taxon>
        <taxon>Dacrymycetes</taxon>
        <taxon>Dacrymycetales</taxon>
        <taxon>Dacrymycetaceae</taxon>
        <taxon>Calocera</taxon>
    </lineage>
</organism>
<evidence type="ECO:0000313" key="6">
    <source>
        <dbReference type="Proteomes" id="UP000076842"/>
    </source>
</evidence>
<dbReference type="InterPro" id="IPR001650">
    <property type="entry name" value="Helicase_C-like"/>
</dbReference>